<feature type="domain" description="PAC" evidence="10">
    <location>
        <begin position="228"/>
        <end position="280"/>
    </location>
</feature>
<dbReference type="SUPFAM" id="SSF47384">
    <property type="entry name" value="Homodimeric domain of signal transducing histidine kinase"/>
    <property type="match status" value="1"/>
</dbReference>
<dbReference type="EC" id="2.7.13.3" evidence="2"/>
<dbReference type="CDD" id="cd00130">
    <property type="entry name" value="PAS"/>
    <property type="match status" value="2"/>
</dbReference>
<dbReference type="InterPro" id="IPR011006">
    <property type="entry name" value="CheY-like_superfamily"/>
</dbReference>
<dbReference type="SMART" id="SM00448">
    <property type="entry name" value="REC"/>
    <property type="match status" value="1"/>
</dbReference>
<feature type="domain" description="PAC" evidence="10">
    <location>
        <begin position="566"/>
        <end position="616"/>
    </location>
</feature>
<dbReference type="Pfam" id="PF00072">
    <property type="entry name" value="Response_reg"/>
    <property type="match status" value="1"/>
</dbReference>
<dbReference type="InterPro" id="IPR036890">
    <property type="entry name" value="HATPase_C_sf"/>
</dbReference>
<dbReference type="InterPro" id="IPR035965">
    <property type="entry name" value="PAS-like_dom_sf"/>
</dbReference>
<evidence type="ECO:0000256" key="4">
    <source>
        <dbReference type="ARBA" id="ARBA00022679"/>
    </source>
</evidence>
<dbReference type="Pfam" id="PF02518">
    <property type="entry name" value="HATPase_c"/>
    <property type="match status" value="1"/>
</dbReference>
<dbReference type="Gene3D" id="3.30.450.20">
    <property type="entry name" value="PAS domain"/>
    <property type="match status" value="2"/>
</dbReference>
<dbReference type="PROSITE" id="PS50110">
    <property type="entry name" value="RESPONSE_REGULATORY"/>
    <property type="match status" value="1"/>
</dbReference>
<evidence type="ECO:0000256" key="3">
    <source>
        <dbReference type="ARBA" id="ARBA00022553"/>
    </source>
</evidence>
<dbReference type="Pfam" id="PF13185">
    <property type="entry name" value="GAF_2"/>
    <property type="match status" value="1"/>
</dbReference>
<dbReference type="InterPro" id="IPR000014">
    <property type="entry name" value="PAS"/>
</dbReference>
<dbReference type="PROSITE" id="PS50112">
    <property type="entry name" value="PAS"/>
    <property type="match status" value="1"/>
</dbReference>
<dbReference type="PROSITE" id="PS50113">
    <property type="entry name" value="PAC"/>
    <property type="match status" value="2"/>
</dbReference>
<dbReference type="PRINTS" id="PR00344">
    <property type="entry name" value="BCTRLSENSOR"/>
</dbReference>
<name>A0A2A2HA13_METBR</name>
<dbReference type="InterPro" id="IPR003661">
    <property type="entry name" value="HisK_dim/P_dom"/>
</dbReference>
<evidence type="ECO:0000256" key="5">
    <source>
        <dbReference type="ARBA" id="ARBA00022777"/>
    </source>
</evidence>
<dbReference type="InterPro" id="IPR005467">
    <property type="entry name" value="His_kinase_dom"/>
</dbReference>
<dbReference type="InterPro" id="IPR001610">
    <property type="entry name" value="PAC"/>
</dbReference>
<evidence type="ECO:0000259" key="7">
    <source>
        <dbReference type="PROSITE" id="PS50109"/>
    </source>
</evidence>
<dbReference type="Gene3D" id="3.30.565.10">
    <property type="entry name" value="Histidine kinase-like ATPase, C-terminal domain"/>
    <property type="match status" value="1"/>
</dbReference>
<evidence type="ECO:0000259" key="8">
    <source>
        <dbReference type="PROSITE" id="PS50110"/>
    </source>
</evidence>
<dbReference type="EMBL" id="LMVM01000001">
    <property type="protein sequence ID" value="PAV06195.1"/>
    <property type="molecule type" value="Genomic_DNA"/>
</dbReference>
<comment type="caution">
    <text evidence="11">The sequence shown here is derived from an EMBL/GenBank/DDBJ whole genome shotgun (WGS) entry which is preliminary data.</text>
</comment>
<dbReference type="InterPro" id="IPR003594">
    <property type="entry name" value="HATPase_dom"/>
</dbReference>
<dbReference type="CDD" id="cd00082">
    <property type="entry name" value="HisKA"/>
    <property type="match status" value="1"/>
</dbReference>
<dbReference type="SUPFAM" id="SSF52172">
    <property type="entry name" value="CheY-like"/>
    <property type="match status" value="1"/>
</dbReference>
<comment type="catalytic activity">
    <reaction evidence="1">
        <text>ATP + protein L-histidine = ADP + protein N-phospho-L-histidine.</text>
        <dbReference type="EC" id="2.7.13.3"/>
    </reaction>
</comment>
<dbReference type="SMART" id="SM00091">
    <property type="entry name" value="PAS"/>
    <property type="match status" value="2"/>
</dbReference>
<dbReference type="InterPro" id="IPR001789">
    <property type="entry name" value="Sig_transdc_resp-reg_receiver"/>
</dbReference>
<keyword evidence="4" id="KW-0808">Transferase</keyword>
<evidence type="ECO:0000259" key="9">
    <source>
        <dbReference type="PROSITE" id="PS50112"/>
    </source>
</evidence>
<evidence type="ECO:0000259" key="10">
    <source>
        <dbReference type="PROSITE" id="PS50113"/>
    </source>
</evidence>
<dbReference type="OrthoDB" id="8127at2157"/>
<reference evidence="11 12" key="1">
    <citation type="journal article" date="2017" name="BMC Genomics">
        <title>Genomic analysis of methanogenic archaea reveals a shift towards energy conservation.</title>
        <authorList>
            <person name="Gilmore S.P."/>
            <person name="Henske J.K."/>
            <person name="Sexton J.A."/>
            <person name="Solomon K.V."/>
            <person name="Seppala S."/>
            <person name="Yoo J.I."/>
            <person name="Huyett L.M."/>
            <person name="Pressman A."/>
            <person name="Cogan J.Z."/>
            <person name="Kivenson V."/>
            <person name="Peng X."/>
            <person name="Tan Y."/>
            <person name="Valentine D.L."/>
            <person name="O'Malley M.A."/>
        </authorList>
    </citation>
    <scope>NUCLEOTIDE SEQUENCE [LARGE SCALE GENOMIC DNA]</scope>
    <source>
        <strain evidence="11 12">M.o.H.</strain>
    </source>
</reference>
<dbReference type="GO" id="GO:0000155">
    <property type="term" value="F:phosphorelay sensor kinase activity"/>
    <property type="evidence" value="ECO:0007669"/>
    <property type="project" value="InterPro"/>
</dbReference>
<dbReference type="AlphaFoldDB" id="A0A2A2HA13"/>
<dbReference type="SMART" id="SM00387">
    <property type="entry name" value="HATPase_c"/>
    <property type="match status" value="1"/>
</dbReference>
<dbReference type="SMART" id="SM00388">
    <property type="entry name" value="HisKA"/>
    <property type="match status" value="1"/>
</dbReference>
<dbReference type="SMART" id="SM00086">
    <property type="entry name" value="PAC"/>
    <property type="match status" value="2"/>
</dbReference>
<dbReference type="InterPro" id="IPR036097">
    <property type="entry name" value="HisK_dim/P_sf"/>
</dbReference>
<evidence type="ECO:0000313" key="12">
    <source>
        <dbReference type="Proteomes" id="UP000217784"/>
    </source>
</evidence>
<dbReference type="Gene3D" id="1.10.287.130">
    <property type="match status" value="1"/>
</dbReference>
<feature type="domain" description="Response regulatory" evidence="8">
    <location>
        <begin position="31"/>
        <end position="146"/>
    </location>
</feature>
<dbReference type="Proteomes" id="UP000217784">
    <property type="component" value="Unassembled WGS sequence"/>
</dbReference>
<evidence type="ECO:0000256" key="2">
    <source>
        <dbReference type="ARBA" id="ARBA00012438"/>
    </source>
</evidence>
<dbReference type="Pfam" id="PF00512">
    <property type="entry name" value="HisKA"/>
    <property type="match status" value="1"/>
</dbReference>
<dbReference type="InterPro" id="IPR029016">
    <property type="entry name" value="GAF-like_dom_sf"/>
</dbReference>
<evidence type="ECO:0000313" key="11">
    <source>
        <dbReference type="EMBL" id="PAV06195.1"/>
    </source>
</evidence>
<keyword evidence="12" id="KW-1185">Reference proteome</keyword>
<dbReference type="SUPFAM" id="SSF55874">
    <property type="entry name" value="ATPase domain of HSP90 chaperone/DNA topoisomerase II/histidine kinase"/>
    <property type="match status" value="1"/>
</dbReference>
<dbReference type="PROSITE" id="PS50109">
    <property type="entry name" value="HIS_KIN"/>
    <property type="match status" value="1"/>
</dbReference>
<dbReference type="SUPFAM" id="SSF55785">
    <property type="entry name" value="PYP-like sensor domain (PAS domain)"/>
    <property type="match status" value="2"/>
</dbReference>
<keyword evidence="3 6" id="KW-0597">Phosphoprotein</keyword>
<evidence type="ECO:0000256" key="1">
    <source>
        <dbReference type="ARBA" id="ARBA00000085"/>
    </source>
</evidence>
<dbReference type="NCBIfam" id="TIGR00229">
    <property type="entry name" value="sensory_box"/>
    <property type="match status" value="2"/>
</dbReference>
<sequence length="849" mass="98168">MTESLKIPRNKKNSAIIINFSYHQKLFMHAKILIVEDEAITALDILRLLEDMDFEVVSTASTGREAIQKAKDLKPDLILIDITLKGEIDGIEAAKKITDLFNIPVIYLTGYSDQKTFERMKLTRHYGFISKPISYYELKLSVETALYKHKLDKKLKKSEEKYRGWFEDDLTGDFIATPEGELLDCNPSFLDIYGFNNLEKVIHSNISKFNPASWIDLITILKEEKKIKNRQTWLTRPDGKRFHVIANVVGVFNDLGKLVQVKGYVFDDTERKKAEENLYKEVERESFFLELYKSSPKLTDKELYSYALNHAVSFTDSAIGFFHLISNDQKTIILDTWNNEAFKTCKTSFKTHYPIEQAGNWTDCIKVKGPVVYNDFKNSPNRKGFPEGHVSVKRFISVPVFDGDKVKFIFGVGNKIEEYDNHDVIQIQSVANELYKIIKRRQGEQELKEARNNLEKQVKERTVELKNAFESVKREAFAASQNAKALKESEVKFRELFNKALDIITLSESRGSGLFGNFIEVNDAAVNVLGYTREEFLNKTPLDLFAPDNKEEVPEFMAELQKKKYITFESVTITKNGRQIPVEISVHTFKLGEKRVSLAIARDITERKKSEEELKSTVKKLERSNEELQRFAYVASHDLQEPLRTISSFTQLLERRYKEQLDHDADEFIGYVVEASQRMQRMILDLLEYSRVSTKDEEFKLVNSKIILNRVIEGLKNLIEETNAKITHDPLPTVIADENQLYRVFQNIISNAIKFRKENKTPKIHISTSIDKNKNEYIFSFSDNGIGIEPQYFDRIFTIFQRLHTLEEYTGSGIGLSISKKIIECHDGQMWVESKFGKGSIFYFTLPKP</sequence>
<dbReference type="InterPro" id="IPR004358">
    <property type="entry name" value="Sig_transdc_His_kin-like_C"/>
</dbReference>
<feature type="modified residue" description="4-aspartylphosphate" evidence="6">
    <location>
        <position position="81"/>
    </location>
</feature>
<dbReference type="CDD" id="cd17534">
    <property type="entry name" value="REC_DC-like"/>
    <property type="match status" value="1"/>
</dbReference>
<dbReference type="Gene3D" id="3.30.450.40">
    <property type="match status" value="1"/>
</dbReference>
<dbReference type="InterPro" id="IPR000700">
    <property type="entry name" value="PAS-assoc_C"/>
</dbReference>
<feature type="domain" description="PAS" evidence="9">
    <location>
        <begin position="489"/>
        <end position="564"/>
    </location>
</feature>
<dbReference type="InterPro" id="IPR003018">
    <property type="entry name" value="GAF"/>
</dbReference>
<dbReference type="InterPro" id="IPR052162">
    <property type="entry name" value="Sensor_kinase/Photoreceptor"/>
</dbReference>
<proteinExistence type="predicted"/>
<accession>A0A2A2HA13</accession>
<dbReference type="PANTHER" id="PTHR43304:SF1">
    <property type="entry name" value="PAC DOMAIN-CONTAINING PROTEIN"/>
    <property type="match status" value="1"/>
</dbReference>
<evidence type="ECO:0000256" key="6">
    <source>
        <dbReference type="PROSITE-ProRule" id="PRU00169"/>
    </source>
</evidence>
<feature type="domain" description="Histidine kinase" evidence="7">
    <location>
        <begin position="634"/>
        <end position="849"/>
    </location>
</feature>
<dbReference type="FunFam" id="3.30.565.10:FF:000006">
    <property type="entry name" value="Sensor histidine kinase WalK"/>
    <property type="match status" value="1"/>
</dbReference>
<dbReference type="SUPFAM" id="SSF55781">
    <property type="entry name" value="GAF domain-like"/>
    <property type="match status" value="1"/>
</dbReference>
<gene>
    <name evidence="11" type="ORF">ASJ80_15295</name>
</gene>
<dbReference type="Pfam" id="PF13426">
    <property type="entry name" value="PAS_9"/>
    <property type="match status" value="2"/>
</dbReference>
<keyword evidence="5" id="KW-0418">Kinase</keyword>
<dbReference type="Gene3D" id="3.40.50.2300">
    <property type="match status" value="1"/>
</dbReference>
<organism evidence="11 12">
    <name type="scientific">Methanobacterium bryantii</name>
    <dbReference type="NCBI Taxonomy" id="2161"/>
    <lineage>
        <taxon>Archaea</taxon>
        <taxon>Methanobacteriati</taxon>
        <taxon>Methanobacteriota</taxon>
        <taxon>Methanomada group</taxon>
        <taxon>Methanobacteria</taxon>
        <taxon>Methanobacteriales</taxon>
        <taxon>Methanobacteriaceae</taxon>
        <taxon>Methanobacterium</taxon>
    </lineage>
</organism>
<dbReference type="PANTHER" id="PTHR43304">
    <property type="entry name" value="PHYTOCHROME-LIKE PROTEIN CPH1"/>
    <property type="match status" value="1"/>
</dbReference>
<protein>
    <recommendedName>
        <fullName evidence="2">histidine kinase</fullName>
        <ecNumber evidence="2">2.7.13.3</ecNumber>
    </recommendedName>
</protein>